<accession>A0A1Z1WBJ6</accession>
<gene>
    <name evidence="3" type="ORF">SMD44_03187</name>
</gene>
<evidence type="ECO:0000259" key="2">
    <source>
        <dbReference type="Pfam" id="PF04149"/>
    </source>
</evidence>
<organism evidence="3 4">
    <name type="scientific">Streptomyces alboflavus</name>
    <dbReference type="NCBI Taxonomy" id="67267"/>
    <lineage>
        <taxon>Bacteria</taxon>
        <taxon>Bacillati</taxon>
        <taxon>Actinomycetota</taxon>
        <taxon>Actinomycetes</taxon>
        <taxon>Kitasatosporales</taxon>
        <taxon>Streptomycetaceae</taxon>
        <taxon>Streptomyces</taxon>
    </lineage>
</organism>
<feature type="domain" description="DUF397" evidence="2">
    <location>
        <begin position="12"/>
        <end position="63"/>
    </location>
</feature>
<dbReference type="KEGG" id="salf:SMD44_03187"/>
<dbReference type="EMBL" id="CP021748">
    <property type="protein sequence ID" value="ARX83759.1"/>
    <property type="molecule type" value="Genomic_DNA"/>
</dbReference>
<name>A0A1Z1WBJ6_9ACTN</name>
<dbReference type="Proteomes" id="UP000195880">
    <property type="component" value="Chromosome"/>
</dbReference>
<dbReference type="AlphaFoldDB" id="A0A1Z1WBJ6"/>
<dbReference type="InterPro" id="IPR007278">
    <property type="entry name" value="DUF397"/>
</dbReference>
<dbReference type="RefSeq" id="WP_030358312.1">
    <property type="nucleotide sequence ID" value="NZ_CP021748.1"/>
</dbReference>
<evidence type="ECO:0000313" key="4">
    <source>
        <dbReference type="Proteomes" id="UP000195880"/>
    </source>
</evidence>
<dbReference type="STRING" id="67267.GCA_000716675_01323"/>
<evidence type="ECO:0000256" key="1">
    <source>
        <dbReference type="SAM" id="MobiDB-lite"/>
    </source>
</evidence>
<evidence type="ECO:0000313" key="3">
    <source>
        <dbReference type="EMBL" id="ARX83759.1"/>
    </source>
</evidence>
<sequence length="70" mass="7879">MPVDPEPVPDHSWFKSSYSGGNTTECVEVALTMDDVFIRDSKCPDGRQRVVVRPETWSGFLASLPQQQRP</sequence>
<protein>
    <recommendedName>
        <fullName evidence="2">DUF397 domain-containing protein</fullName>
    </recommendedName>
</protein>
<proteinExistence type="predicted"/>
<feature type="region of interest" description="Disordered" evidence="1">
    <location>
        <begin position="1"/>
        <end position="21"/>
    </location>
</feature>
<reference evidence="3 4" key="1">
    <citation type="submission" date="2017-05" db="EMBL/GenBank/DDBJ databases">
        <title>Streptomyces alboflavus Genome sequencing and assembly.</title>
        <authorList>
            <person name="Wang Y."/>
            <person name="Du B."/>
            <person name="Ding Y."/>
            <person name="Liu H."/>
            <person name="Hou Q."/>
            <person name="Liu K."/>
            <person name="Wang C."/>
            <person name="Yao L."/>
        </authorList>
    </citation>
    <scope>NUCLEOTIDE SEQUENCE [LARGE SCALE GENOMIC DNA]</scope>
    <source>
        <strain evidence="3 4">MDJK44</strain>
    </source>
</reference>
<keyword evidence="4" id="KW-1185">Reference proteome</keyword>
<dbReference type="OrthoDB" id="4323652at2"/>
<dbReference type="Pfam" id="PF04149">
    <property type="entry name" value="DUF397"/>
    <property type="match status" value="1"/>
</dbReference>